<keyword evidence="4" id="KW-1185">Reference proteome</keyword>
<dbReference type="GeneID" id="64656889"/>
<keyword evidence="2" id="KW-0732">Signal</keyword>
<feature type="transmembrane region" description="Helical" evidence="1">
    <location>
        <begin position="79"/>
        <end position="98"/>
    </location>
</feature>
<feature type="chain" id="PRO_5041897888" evidence="2">
    <location>
        <begin position="22"/>
        <end position="116"/>
    </location>
</feature>
<reference evidence="3" key="1">
    <citation type="journal article" date="2020" name="New Phytol.">
        <title>Comparative genomics reveals dynamic genome evolution in host specialist ectomycorrhizal fungi.</title>
        <authorList>
            <person name="Lofgren L.A."/>
            <person name="Nguyen N.H."/>
            <person name="Vilgalys R."/>
            <person name="Ruytinx J."/>
            <person name="Liao H.L."/>
            <person name="Branco S."/>
            <person name="Kuo A."/>
            <person name="LaButti K."/>
            <person name="Lipzen A."/>
            <person name="Andreopoulos W."/>
            <person name="Pangilinan J."/>
            <person name="Riley R."/>
            <person name="Hundley H."/>
            <person name="Na H."/>
            <person name="Barry K."/>
            <person name="Grigoriev I.V."/>
            <person name="Stajich J.E."/>
            <person name="Kennedy P.G."/>
        </authorList>
    </citation>
    <scope>NUCLEOTIDE SEQUENCE</scope>
    <source>
        <strain evidence="3">FC203</strain>
    </source>
</reference>
<keyword evidence="1" id="KW-0812">Transmembrane</keyword>
<dbReference type="RefSeq" id="XP_041222017.1">
    <property type="nucleotide sequence ID" value="XM_041362591.1"/>
</dbReference>
<keyword evidence="1" id="KW-0472">Membrane</keyword>
<keyword evidence="1" id="KW-1133">Transmembrane helix</keyword>
<feature type="signal peptide" evidence="2">
    <location>
        <begin position="1"/>
        <end position="21"/>
    </location>
</feature>
<comment type="caution">
    <text evidence="3">The sequence shown here is derived from an EMBL/GenBank/DDBJ whole genome shotgun (WGS) entry which is preliminary data.</text>
</comment>
<evidence type="ECO:0000313" key="3">
    <source>
        <dbReference type="EMBL" id="KAG1896441.1"/>
    </source>
</evidence>
<proteinExistence type="predicted"/>
<organism evidence="3 4">
    <name type="scientific">Suillus fuscotomentosus</name>
    <dbReference type="NCBI Taxonomy" id="1912939"/>
    <lineage>
        <taxon>Eukaryota</taxon>
        <taxon>Fungi</taxon>
        <taxon>Dikarya</taxon>
        <taxon>Basidiomycota</taxon>
        <taxon>Agaricomycotina</taxon>
        <taxon>Agaricomycetes</taxon>
        <taxon>Agaricomycetidae</taxon>
        <taxon>Boletales</taxon>
        <taxon>Suillineae</taxon>
        <taxon>Suillaceae</taxon>
        <taxon>Suillus</taxon>
    </lineage>
</organism>
<gene>
    <name evidence="3" type="ORF">F5891DRAFT_1053872</name>
</gene>
<evidence type="ECO:0000256" key="2">
    <source>
        <dbReference type="SAM" id="SignalP"/>
    </source>
</evidence>
<name>A0AAD4HHJ8_9AGAM</name>
<dbReference type="AlphaFoldDB" id="A0AAD4HHJ8"/>
<accession>A0AAD4HHJ8</accession>
<evidence type="ECO:0000256" key="1">
    <source>
        <dbReference type="SAM" id="Phobius"/>
    </source>
</evidence>
<dbReference type="Proteomes" id="UP001195769">
    <property type="component" value="Unassembled WGS sequence"/>
</dbReference>
<protein>
    <submittedName>
        <fullName evidence="3">Uncharacterized protein</fullName>
    </submittedName>
</protein>
<evidence type="ECO:0000313" key="4">
    <source>
        <dbReference type="Proteomes" id="UP001195769"/>
    </source>
</evidence>
<dbReference type="EMBL" id="JABBWK010000055">
    <property type="protein sequence ID" value="KAG1896441.1"/>
    <property type="molecule type" value="Genomic_DNA"/>
</dbReference>
<sequence>MILLLTCLCFLPVRLIIWCFGFRSRGVKKVHKQSAFYLLTKHAITDSVASQYQSSHDGGNVSRGSGFAKLQLYASTTPIVASMLISLLAYTGAVIILGREWCIQLGDWCHFVSNGW</sequence>